<comment type="caution">
    <text evidence="1">The sequence shown here is derived from an EMBL/GenBank/DDBJ whole genome shotgun (WGS) entry which is preliminary data.</text>
</comment>
<dbReference type="Proteomes" id="UP000440578">
    <property type="component" value="Unassembled WGS sequence"/>
</dbReference>
<dbReference type="SUPFAM" id="SSF52266">
    <property type="entry name" value="SGNH hydrolase"/>
    <property type="match status" value="1"/>
</dbReference>
<name>A0A6A4VGQ4_AMPAM</name>
<proteinExistence type="predicted"/>
<organism evidence="1 2">
    <name type="scientific">Amphibalanus amphitrite</name>
    <name type="common">Striped barnacle</name>
    <name type="synonym">Balanus amphitrite</name>
    <dbReference type="NCBI Taxonomy" id="1232801"/>
    <lineage>
        <taxon>Eukaryota</taxon>
        <taxon>Metazoa</taxon>
        <taxon>Ecdysozoa</taxon>
        <taxon>Arthropoda</taxon>
        <taxon>Crustacea</taxon>
        <taxon>Multicrustacea</taxon>
        <taxon>Cirripedia</taxon>
        <taxon>Thoracica</taxon>
        <taxon>Thoracicalcarea</taxon>
        <taxon>Balanomorpha</taxon>
        <taxon>Balanoidea</taxon>
        <taxon>Balanidae</taxon>
        <taxon>Amphibalaninae</taxon>
        <taxon>Amphibalanus</taxon>
    </lineage>
</organism>
<evidence type="ECO:0008006" key="3">
    <source>
        <dbReference type="Google" id="ProtNLM"/>
    </source>
</evidence>
<evidence type="ECO:0000313" key="2">
    <source>
        <dbReference type="Proteomes" id="UP000440578"/>
    </source>
</evidence>
<gene>
    <name evidence="1" type="ORF">FJT64_008963</name>
</gene>
<dbReference type="InterPro" id="IPR036514">
    <property type="entry name" value="SGNH_hydro_sf"/>
</dbReference>
<dbReference type="AlphaFoldDB" id="A0A6A4VGQ4"/>
<dbReference type="EMBL" id="VIIS01001770">
    <property type="protein sequence ID" value="KAF0293135.1"/>
    <property type="molecule type" value="Genomic_DNA"/>
</dbReference>
<dbReference type="Gene3D" id="3.40.50.1110">
    <property type="entry name" value="SGNH hydrolase"/>
    <property type="match status" value="1"/>
</dbReference>
<evidence type="ECO:0000313" key="1">
    <source>
        <dbReference type="EMBL" id="KAF0293135.1"/>
    </source>
</evidence>
<sequence>MEEEEGCEILEIRDEEVEVWRDEQGVVRDDEEIHLFIADSNGSGLVAAGIDVQPPDILINRSFGCVHGVAVIWLSGNDSYPHPRRPSEPVVDVSAMEAYVVQVIRDLSAVAKRVLIIGPVPRFRFDRGLPWERTPAYQAERLLLRVSCREELAPIVQLHCVGRYFTVRVRSRRVVGDKCGRLFASDGIHLSPEGYRLVLDKLPQWLRPGGEAAVPVSDA</sequence>
<keyword evidence="2" id="KW-1185">Reference proteome</keyword>
<reference evidence="1 2" key="1">
    <citation type="submission" date="2019-07" db="EMBL/GenBank/DDBJ databases">
        <title>Draft genome assembly of a fouling barnacle, Amphibalanus amphitrite (Darwin, 1854): The first reference genome for Thecostraca.</title>
        <authorList>
            <person name="Kim W."/>
        </authorList>
    </citation>
    <scope>NUCLEOTIDE SEQUENCE [LARGE SCALE GENOMIC DNA]</scope>
    <source>
        <strain evidence="1">SNU_AA5</strain>
        <tissue evidence="1">Soma without cirri and trophi</tissue>
    </source>
</reference>
<accession>A0A6A4VGQ4</accession>
<protein>
    <recommendedName>
        <fullName evidence="3">SGNH hydrolase-type esterase domain-containing protein</fullName>
    </recommendedName>
</protein>